<protein>
    <submittedName>
        <fullName evidence="2">Acyl-CoA N-acyltransferase</fullName>
    </submittedName>
</protein>
<name>A0A6A5X2S2_9PLEO</name>
<dbReference type="PANTHER" id="PTHR42791:SF17">
    <property type="entry name" value="ACETYLTRANSFERASE, GNAT FAMILY FAMILY (AFU_ORTHOLOGUE AFUA_8G05690)"/>
    <property type="match status" value="1"/>
</dbReference>
<organism evidence="2 3">
    <name type="scientific">Amniculicola lignicola CBS 123094</name>
    <dbReference type="NCBI Taxonomy" id="1392246"/>
    <lineage>
        <taxon>Eukaryota</taxon>
        <taxon>Fungi</taxon>
        <taxon>Dikarya</taxon>
        <taxon>Ascomycota</taxon>
        <taxon>Pezizomycotina</taxon>
        <taxon>Dothideomycetes</taxon>
        <taxon>Pleosporomycetidae</taxon>
        <taxon>Pleosporales</taxon>
        <taxon>Amniculicolaceae</taxon>
        <taxon>Amniculicola</taxon>
    </lineage>
</organism>
<dbReference type="InterPro" id="IPR016181">
    <property type="entry name" value="Acyl_CoA_acyltransferase"/>
</dbReference>
<proteinExistence type="predicted"/>
<sequence>MPFRLLPADMIDIPSLVDVYFETFKSPLVMRVKPDVPPVRDWYQKSLENDFKKPNVRIYKVVDNGEIIAFAKWTSPHTEPSLEKPNEWPVEGDVALFEEAAGKALAKRKQIMGEEEHWYLAALATLPKSQRRGAGSMLMSEFCKQVDEAGHRSYVTASRLGRPTYERFSFQTQDTWEVVIDGEPYVDCCMVREPQKPKKMTE</sequence>
<dbReference type="InterPro" id="IPR000182">
    <property type="entry name" value="GNAT_dom"/>
</dbReference>
<dbReference type="Pfam" id="PF00583">
    <property type="entry name" value="Acetyltransf_1"/>
    <property type="match status" value="1"/>
</dbReference>
<evidence type="ECO:0000313" key="3">
    <source>
        <dbReference type="Proteomes" id="UP000799779"/>
    </source>
</evidence>
<dbReference type="EMBL" id="ML977560">
    <property type="protein sequence ID" value="KAF2006336.1"/>
    <property type="molecule type" value="Genomic_DNA"/>
</dbReference>
<evidence type="ECO:0000259" key="1">
    <source>
        <dbReference type="PROSITE" id="PS51186"/>
    </source>
</evidence>
<dbReference type="Gene3D" id="3.40.630.30">
    <property type="match status" value="1"/>
</dbReference>
<keyword evidence="2" id="KW-0808">Transferase</keyword>
<dbReference type="PROSITE" id="PS51186">
    <property type="entry name" value="GNAT"/>
    <property type="match status" value="1"/>
</dbReference>
<dbReference type="GO" id="GO:0016747">
    <property type="term" value="F:acyltransferase activity, transferring groups other than amino-acyl groups"/>
    <property type="evidence" value="ECO:0007669"/>
    <property type="project" value="InterPro"/>
</dbReference>
<dbReference type="SUPFAM" id="SSF55729">
    <property type="entry name" value="Acyl-CoA N-acyltransferases (Nat)"/>
    <property type="match status" value="1"/>
</dbReference>
<dbReference type="Proteomes" id="UP000799779">
    <property type="component" value="Unassembled WGS sequence"/>
</dbReference>
<evidence type="ECO:0000313" key="2">
    <source>
        <dbReference type="EMBL" id="KAF2006336.1"/>
    </source>
</evidence>
<keyword evidence="3" id="KW-1185">Reference proteome</keyword>
<dbReference type="OrthoDB" id="2115692at2759"/>
<feature type="domain" description="N-acetyltransferase" evidence="1">
    <location>
        <begin position="1"/>
        <end position="195"/>
    </location>
</feature>
<dbReference type="AlphaFoldDB" id="A0A6A5X2S2"/>
<dbReference type="InterPro" id="IPR052523">
    <property type="entry name" value="Trichothecene_AcTrans"/>
</dbReference>
<gene>
    <name evidence="2" type="ORF">P154DRAFT_530005</name>
</gene>
<accession>A0A6A5X2S2</accession>
<dbReference type="PANTHER" id="PTHR42791">
    <property type="entry name" value="GNAT FAMILY ACETYLTRANSFERASE"/>
    <property type="match status" value="1"/>
</dbReference>
<dbReference type="CDD" id="cd04301">
    <property type="entry name" value="NAT_SF"/>
    <property type="match status" value="1"/>
</dbReference>
<keyword evidence="2" id="KW-0012">Acyltransferase</keyword>
<reference evidence="2" key="1">
    <citation type="journal article" date="2020" name="Stud. Mycol.">
        <title>101 Dothideomycetes genomes: a test case for predicting lifestyles and emergence of pathogens.</title>
        <authorList>
            <person name="Haridas S."/>
            <person name="Albert R."/>
            <person name="Binder M."/>
            <person name="Bloem J."/>
            <person name="Labutti K."/>
            <person name="Salamov A."/>
            <person name="Andreopoulos B."/>
            <person name="Baker S."/>
            <person name="Barry K."/>
            <person name="Bills G."/>
            <person name="Bluhm B."/>
            <person name="Cannon C."/>
            <person name="Castanera R."/>
            <person name="Culley D."/>
            <person name="Daum C."/>
            <person name="Ezra D."/>
            <person name="Gonzalez J."/>
            <person name="Henrissat B."/>
            <person name="Kuo A."/>
            <person name="Liang C."/>
            <person name="Lipzen A."/>
            <person name="Lutzoni F."/>
            <person name="Magnuson J."/>
            <person name="Mondo S."/>
            <person name="Nolan M."/>
            <person name="Ohm R."/>
            <person name="Pangilinan J."/>
            <person name="Park H.-J."/>
            <person name="Ramirez L."/>
            <person name="Alfaro M."/>
            <person name="Sun H."/>
            <person name="Tritt A."/>
            <person name="Yoshinaga Y."/>
            <person name="Zwiers L.-H."/>
            <person name="Turgeon B."/>
            <person name="Goodwin S."/>
            <person name="Spatafora J."/>
            <person name="Crous P."/>
            <person name="Grigoriev I."/>
        </authorList>
    </citation>
    <scope>NUCLEOTIDE SEQUENCE</scope>
    <source>
        <strain evidence="2">CBS 123094</strain>
    </source>
</reference>